<proteinExistence type="predicted"/>
<reference evidence="1" key="2">
    <citation type="submission" date="2023-01" db="EMBL/GenBank/DDBJ databases">
        <title>Draft genome sequence of Sulfitobacter pacificus strain NBRC 109915.</title>
        <authorList>
            <person name="Sun Q."/>
            <person name="Mori K."/>
        </authorList>
    </citation>
    <scope>NUCLEOTIDE SEQUENCE</scope>
    <source>
        <strain evidence="1">NBRC 109915</strain>
    </source>
</reference>
<dbReference type="InterPro" id="IPR000180">
    <property type="entry name" value="Dipep_AS"/>
</dbReference>
<dbReference type="PANTHER" id="PTHR10443">
    <property type="entry name" value="MICROSOMAL DIPEPTIDASE"/>
    <property type="match status" value="1"/>
</dbReference>
<dbReference type="PROSITE" id="PS00869">
    <property type="entry name" value="RENAL_DIPEPTIDASE_1"/>
    <property type="match status" value="1"/>
</dbReference>
<accession>A0ABQ5VKE0</accession>
<protein>
    <submittedName>
        <fullName evidence="1">Membrane dipeptidase</fullName>
    </submittedName>
</protein>
<evidence type="ECO:0000313" key="1">
    <source>
        <dbReference type="EMBL" id="GLQ27514.1"/>
    </source>
</evidence>
<dbReference type="Gene3D" id="3.20.20.140">
    <property type="entry name" value="Metal-dependent hydrolases"/>
    <property type="match status" value="1"/>
</dbReference>
<gene>
    <name evidence="1" type="ORF">GCM10007927_23170</name>
</gene>
<comment type="caution">
    <text evidence="1">The sequence shown here is derived from an EMBL/GenBank/DDBJ whole genome shotgun (WGS) entry which is preliminary data.</text>
</comment>
<dbReference type="SUPFAM" id="SSF51556">
    <property type="entry name" value="Metallo-dependent hydrolases"/>
    <property type="match status" value="1"/>
</dbReference>
<dbReference type="InterPro" id="IPR032466">
    <property type="entry name" value="Metal_Hydrolase"/>
</dbReference>
<dbReference type="InterPro" id="IPR008257">
    <property type="entry name" value="Pept_M19"/>
</dbReference>
<organism evidence="1 2">
    <name type="scientific">Sulfitobacter pacificus</name>
    <dbReference type="NCBI Taxonomy" id="1499314"/>
    <lineage>
        <taxon>Bacteria</taxon>
        <taxon>Pseudomonadati</taxon>
        <taxon>Pseudomonadota</taxon>
        <taxon>Alphaproteobacteria</taxon>
        <taxon>Rhodobacterales</taxon>
        <taxon>Roseobacteraceae</taxon>
        <taxon>Sulfitobacter</taxon>
    </lineage>
</organism>
<dbReference type="Pfam" id="PF01244">
    <property type="entry name" value="Peptidase_M19"/>
    <property type="match status" value="1"/>
</dbReference>
<evidence type="ECO:0000313" key="2">
    <source>
        <dbReference type="Proteomes" id="UP001161388"/>
    </source>
</evidence>
<dbReference type="PROSITE" id="PS51365">
    <property type="entry name" value="RENAL_DIPEPTIDASE_2"/>
    <property type="match status" value="1"/>
</dbReference>
<dbReference type="Proteomes" id="UP001161388">
    <property type="component" value="Unassembled WGS sequence"/>
</dbReference>
<dbReference type="EMBL" id="BSNL01000001">
    <property type="protein sequence ID" value="GLQ27514.1"/>
    <property type="molecule type" value="Genomic_DNA"/>
</dbReference>
<keyword evidence="2" id="KW-1185">Reference proteome</keyword>
<dbReference type="PANTHER" id="PTHR10443:SF12">
    <property type="entry name" value="DIPEPTIDASE"/>
    <property type="match status" value="1"/>
</dbReference>
<reference evidence="1" key="1">
    <citation type="journal article" date="2014" name="Int. J. Syst. Evol. Microbiol.">
        <title>Complete genome of a new Firmicutes species belonging to the dominant human colonic microbiota ('Ruminococcus bicirculans') reveals two chromosomes and a selective capacity to utilize plant glucans.</title>
        <authorList>
            <consortium name="NISC Comparative Sequencing Program"/>
            <person name="Wegmann U."/>
            <person name="Louis P."/>
            <person name="Goesmann A."/>
            <person name="Henrissat B."/>
            <person name="Duncan S.H."/>
            <person name="Flint H.J."/>
        </authorList>
    </citation>
    <scope>NUCLEOTIDE SEQUENCE</scope>
    <source>
        <strain evidence="1">NBRC 109915</strain>
    </source>
</reference>
<name>A0ABQ5VKE0_9RHOB</name>
<dbReference type="RefSeq" id="WP_284373584.1">
    <property type="nucleotide sequence ID" value="NZ_BSNL01000001.1"/>
</dbReference>
<sequence length="343" mass="35989">MTLVFDGHNDALGRLWCASSNPVADFARPIGHINVPQAKAGGLGGGLFALFSPQERKPFEFNVFAEDDRDIPLSPPLEEGAALVAAIGQAGIAHGLQNAGHLRICTDAATLARSFVEGPLACVLHLEGADCIDPDLLALDTLYALGLRSLGLVWSRPTIFGHGVPFRHGSDGDTGPGLTVEGKRLVAGCLELGLTVDTSHLTMKGFWDVAEAGAPLVATHSNACAIAINARNLTDAQLRAIGETGGMVGLNFASVFLNHAAWTTGQADLDDCLRHLDHMIAVAGEDHVGLGSDFDGAPLPQGIASAADLPNLIEAMRRHGYGEALIAKLAHENWLNFLGRQLG</sequence>